<protein>
    <submittedName>
        <fullName evidence="2">Uncharacterized protein</fullName>
    </submittedName>
</protein>
<dbReference type="PANTHER" id="PTHR36884">
    <property type="entry name" value="FIP1[III]-LIKE PROTEIN"/>
    <property type="match status" value="1"/>
</dbReference>
<comment type="caution">
    <text evidence="2">The sequence shown here is derived from an EMBL/GenBank/DDBJ whole genome shotgun (WGS) entry which is preliminary data.</text>
</comment>
<reference evidence="2" key="1">
    <citation type="journal article" date="2023" name="Plant J.">
        <title>The genome of the king protea, Protea cynaroides.</title>
        <authorList>
            <person name="Chang J."/>
            <person name="Duong T.A."/>
            <person name="Schoeman C."/>
            <person name="Ma X."/>
            <person name="Roodt D."/>
            <person name="Barker N."/>
            <person name="Li Z."/>
            <person name="Van de Peer Y."/>
            <person name="Mizrachi E."/>
        </authorList>
    </citation>
    <scope>NUCLEOTIDE SEQUENCE</scope>
    <source>
        <tissue evidence="2">Young leaves</tissue>
    </source>
</reference>
<dbReference type="GO" id="GO:0006397">
    <property type="term" value="P:mRNA processing"/>
    <property type="evidence" value="ECO:0007669"/>
    <property type="project" value="InterPro"/>
</dbReference>
<keyword evidence="1" id="KW-0812">Transmembrane</keyword>
<sequence>MIGAWCNLQTPVMIIMISAISSRFNDRSREQSSNASDNQDVDPKKFNLPGYAVSFSTCFVVTTSVLVSVTIYYGAIFFEPYSVCVPMIRARDSLQTPVMIRACKLAWWLCYQGMRILWTSLLPGTITSTGQNMLMKAPELLRLNQAYGAEFQHEAIALEAMTGRRGQIIEATKVSLSLENAGRSILVEGGIGEQQPSMDVRHPWNQDSDVVIQVLWLSLISLMHLVHFPFIISLVHGWVLIAVNDSSGNFTGWSKQEGHEDDVVLEIYKN</sequence>
<dbReference type="AlphaFoldDB" id="A0A9Q0GN07"/>
<dbReference type="InterPro" id="IPR044976">
    <property type="entry name" value="FIPS5/FIPS3-like"/>
</dbReference>
<dbReference type="EMBL" id="JAMYWD010000055">
    <property type="protein sequence ID" value="KAJ4949916.1"/>
    <property type="molecule type" value="Genomic_DNA"/>
</dbReference>
<proteinExistence type="predicted"/>
<dbReference type="Proteomes" id="UP001141806">
    <property type="component" value="Unassembled WGS sequence"/>
</dbReference>
<dbReference type="OrthoDB" id="1917198at2759"/>
<keyword evidence="1" id="KW-1133">Transmembrane helix</keyword>
<evidence type="ECO:0000313" key="3">
    <source>
        <dbReference type="Proteomes" id="UP001141806"/>
    </source>
</evidence>
<evidence type="ECO:0000256" key="1">
    <source>
        <dbReference type="SAM" id="Phobius"/>
    </source>
</evidence>
<dbReference type="PANTHER" id="PTHR36884:SF4">
    <property type="entry name" value="FIP1[III]-LIKE PROTEIN"/>
    <property type="match status" value="1"/>
</dbReference>
<evidence type="ECO:0000313" key="2">
    <source>
        <dbReference type="EMBL" id="KAJ4949916.1"/>
    </source>
</evidence>
<organism evidence="2 3">
    <name type="scientific">Protea cynaroides</name>
    <dbReference type="NCBI Taxonomy" id="273540"/>
    <lineage>
        <taxon>Eukaryota</taxon>
        <taxon>Viridiplantae</taxon>
        <taxon>Streptophyta</taxon>
        <taxon>Embryophyta</taxon>
        <taxon>Tracheophyta</taxon>
        <taxon>Spermatophyta</taxon>
        <taxon>Magnoliopsida</taxon>
        <taxon>Proteales</taxon>
        <taxon>Proteaceae</taxon>
        <taxon>Protea</taxon>
    </lineage>
</organism>
<keyword evidence="1" id="KW-0472">Membrane</keyword>
<accession>A0A9Q0GN07</accession>
<gene>
    <name evidence="2" type="ORF">NE237_000055</name>
</gene>
<name>A0A9Q0GN07_9MAGN</name>
<keyword evidence="3" id="KW-1185">Reference proteome</keyword>
<feature type="transmembrane region" description="Helical" evidence="1">
    <location>
        <begin position="51"/>
        <end position="73"/>
    </location>
</feature>